<keyword evidence="8" id="KW-0812">Transmembrane</keyword>
<keyword evidence="12" id="KW-1185">Reference proteome</keyword>
<dbReference type="GO" id="GO:0006935">
    <property type="term" value="P:chemotaxis"/>
    <property type="evidence" value="ECO:0007669"/>
    <property type="project" value="InterPro"/>
</dbReference>
<evidence type="ECO:0000256" key="6">
    <source>
        <dbReference type="PROSITE-ProRule" id="PRU00284"/>
    </source>
</evidence>
<dbReference type="RefSeq" id="WP_006039649.1">
    <property type="nucleotide sequence ID" value="NZ_AEDD01000010.1"/>
</dbReference>
<dbReference type="GO" id="GO:0005886">
    <property type="term" value="C:plasma membrane"/>
    <property type="evidence" value="ECO:0007669"/>
    <property type="project" value="UniProtKB-SubCell"/>
</dbReference>
<dbReference type="eggNOG" id="COG0840">
    <property type="taxonomic scope" value="Bacteria"/>
</dbReference>
<evidence type="ECO:0000256" key="1">
    <source>
        <dbReference type="ARBA" id="ARBA00004236"/>
    </source>
</evidence>
<feature type="transmembrane region" description="Helical" evidence="8">
    <location>
        <begin position="317"/>
        <end position="339"/>
    </location>
</feature>
<accession>E0IDF9</accession>
<dbReference type="AlphaFoldDB" id="E0IDF9"/>
<dbReference type="STRING" id="717606.PaecuDRAFT_3663"/>
<dbReference type="Proteomes" id="UP000005387">
    <property type="component" value="Unassembled WGS sequence"/>
</dbReference>
<gene>
    <name evidence="11" type="ORF">PaecuDRAFT_3663</name>
</gene>
<keyword evidence="3 8" id="KW-0472">Membrane</keyword>
<dbReference type="Pfam" id="PF00015">
    <property type="entry name" value="MCPsignal"/>
    <property type="match status" value="1"/>
</dbReference>
<evidence type="ECO:0000313" key="11">
    <source>
        <dbReference type="EMBL" id="EFM09614.1"/>
    </source>
</evidence>
<dbReference type="CDD" id="cd11386">
    <property type="entry name" value="MCP_signal"/>
    <property type="match status" value="1"/>
</dbReference>
<evidence type="ECO:0000256" key="4">
    <source>
        <dbReference type="ARBA" id="ARBA00023224"/>
    </source>
</evidence>
<dbReference type="PROSITE" id="PS50885">
    <property type="entry name" value="HAMP"/>
    <property type="match status" value="1"/>
</dbReference>
<evidence type="ECO:0000256" key="8">
    <source>
        <dbReference type="SAM" id="Phobius"/>
    </source>
</evidence>
<keyword evidence="2" id="KW-1003">Cell membrane</keyword>
<dbReference type="OrthoDB" id="2489132at2"/>
<reference evidence="11 12" key="1">
    <citation type="submission" date="2010-07" db="EMBL/GenBank/DDBJ databases">
        <title>The draft genome of Paenibacillus curdlanolyticus YK9.</title>
        <authorList>
            <consortium name="US DOE Joint Genome Institute (JGI-PGF)"/>
            <person name="Lucas S."/>
            <person name="Copeland A."/>
            <person name="Lapidus A."/>
            <person name="Cheng J.-F."/>
            <person name="Bruce D."/>
            <person name="Goodwin L."/>
            <person name="Pitluck S."/>
            <person name="Land M.L."/>
            <person name="Hauser L."/>
            <person name="Chang Y.-J."/>
            <person name="Jeffries C."/>
            <person name="Anderson I.J."/>
            <person name="Johnson E."/>
            <person name="Loganathan U."/>
            <person name="Mulhopadhyay B."/>
            <person name="Kyrpides N."/>
            <person name="Woyke T.J."/>
        </authorList>
    </citation>
    <scope>NUCLEOTIDE SEQUENCE [LARGE SCALE GENOMIC DNA]</scope>
    <source>
        <strain evidence="11 12">YK9</strain>
    </source>
</reference>
<evidence type="ECO:0000256" key="5">
    <source>
        <dbReference type="ARBA" id="ARBA00029447"/>
    </source>
</evidence>
<comment type="similarity">
    <text evidence="5">Belongs to the methyl-accepting chemotaxis (MCP) protein family.</text>
</comment>
<name>E0IDF9_9BACL</name>
<dbReference type="PRINTS" id="PR00260">
    <property type="entry name" value="CHEMTRNSDUCR"/>
</dbReference>
<comment type="subcellular location">
    <subcellularLocation>
        <location evidence="1">Cell membrane</location>
    </subcellularLocation>
</comment>
<sequence length="697" mass="74966">MLKPFLYVMNRLKYSQKFVLIALLFLIPTGFMSYFLTSEIQITMDVAKKEQQGVAYLKPLKELLLTVQKHRGVANAYLNGDSGKKAELEKLEAQWKQEVEAVHASDALYGKAFGIESQWSGLETRLSMLLEQYAAGAAGVSFAKHTTMIEELLDFNVVVSDASGLTLDPEQHTYYLMDMLVQRTPLLMEKIAQTRGQITGTLLRGKLTPSEKLEYRIDYDRIETAMVGLQKDWASTTSSSPDIQSMQASYTAASTAARDYVSLLDTEILNGRLSMDSDTFFAKGTAAIDQISVLYNETAIMMDRQLQLRIDDSQAQLIRMLALTVVALLLVVAFFIAFYSNVRNTIAALEKAASRLAAGDASARAELQTRDELSGVGVAFNQVAETFANLLRSNQTVAGQLAASSEDMESAANATTLATNQIAHAVQELTMMAEQQAAVSEQNATAMHEMAEGISRIAETAGSVSDNADQASAGANAGRRAVTAATEQMAVVRKRSSETSDALSKLGELSGRIGDIAAVMTDIAGQTHLLSLNANIEAARAGEHGKGFAVVAQEVQKLSEQSRQSADEIGGLIAEATEGIERAVAATSGSTEETARGMASMEQVNVVFDGILESIGQVAAQISEVSAASEQLSAATEEVAAAVQETSNHSRVTSEKTQEVSASTEEQLASMEEVLASSEALNATAGRLRKELSRFTF</sequence>
<dbReference type="Gene3D" id="6.10.340.10">
    <property type="match status" value="1"/>
</dbReference>
<keyword evidence="4 6" id="KW-0807">Transducer</keyword>
<dbReference type="PROSITE" id="PS50111">
    <property type="entry name" value="CHEMOTAXIS_TRANSDUC_2"/>
    <property type="match status" value="1"/>
</dbReference>
<dbReference type="SMART" id="SM00283">
    <property type="entry name" value="MA"/>
    <property type="match status" value="1"/>
</dbReference>
<evidence type="ECO:0000256" key="2">
    <source>
        <dbReference type="ARBA" id="ARBA00022475"/>
    </source>
</evidence>
<protein>
    <submittedName>
        <fullName evidence="11">Methyl-accepting chemotaxis sensory transducer</fullName>
    </submittedName>
</protein>
<dbReference type="GO" id="GO:0007165">
    <property type="term" value="P:signal transduction"/>
    <property type="evidence" value="ECO:0007669"/>
    <property type="project" value="UniProtKB-KW"/>
</dbReference>
<organism evidence="11 12">
    <name type="scientific">Paenibacillus curdlanolyticus YK9</name>
    <dbReference type="NCBI Taxonomy" id="717606"/>
    <lineage>
        <taxon>Bacteria</taxon>
        <taxon>Bacillati</taxon>
        <taxon>Bacillota</taxon>
        <taxon>Bacilli</taxon>
        <taxon>Bacillales</taxon>
        <taxon>Paenibacillaceae</taxon>
        <taxon>Paenibacillus</taxon>
    </lineage>
</organism>
<dbReference type="GO" id="GO:0004888">
    <property type="term" value="F:transmembrane signaling receptor activity"/>
    <property type="evidence" value="ECO:0007669"/>
    <property type="project" value="InterPro"/>
</dbReference>
<keyword evidence="8" id="KW-1133">Transmembrane helix</keyword>
<evidence type="ECO:0000259" key="9">
    <source>
        <dbReference type="PROSITE" id="PS50111"/>
    </source>
</evidence>
<evidence type="ECO:0000256" key="3">
    <source>
        <dbReference type="ARBA" id="ARBA00023136"/>
    </source>
</evidence>
<dbReference type="CDD" id="cd06225">
    <property type="entry name" value="HAMP"/>
    <property type="match status" value="1"/>
</dbReference>
<dbReference type="InterPro" id="IPR003660">
    <property type="entry name" value="HAMP_dom"/>
</dbReference>
<dbReference type="EMBL" id="AEDD01000010">
    <property type="protein sequence ID" value="EFM09614.1"/>
    <property type="molecule type" value="Genomic_DNA"/>
</dbReference>
<dbReference type="PANTHER" id="PTHR32089">
    <property type="entry name" value="METHYL-ACCEPTING CHEMOTAXIS PROTEIN MCPB"/>
    <property type="match status" value="1"/>
</dbReference>
<feature type="domain" description="HAMP" evidence="10">
    <location>
        <begin position="340"/>
        <end position="392"/>
    </location>
</feature>
<dbReference type="PANTHER" id="PTHR32089:SF112">
    <property type="entry name" value="LYSOZYME-LIKE PROTEIN-RELATED"/>
    <property type="match status" value="1"/>
</dbReference>
<dbReference type="Gene3D" id="1.10.287.950">
    <property type="entry name" value="Methyl-accepting chemotaxis protein"/>
    <property type="match status" value="1"/>
</dbReference>
<proteinExistence type="inferred from homology"/>
<dbReference type="InterPro" id="IPR004090">
    <property type="entry name" value="Chemotax_Me-accpt_rcpt"/>
</dbReference>
<dbReference type="InterPro" id="IPR004089">
    <property type="entry name" value="MCPsignal_dom"/>
</dbReference>
<feature type="domain" description="Methyl-accepting transducer" evidence="9">
    <location>
        <begin position="411"/>
        <end position="647"/>
    </location>
</feature>
<dbReference type="SUPFAM" id="SSF58104">
    <property type="entry name" value="Methyl-accepting chemotaxis protein (MCP) signaling domain"/>
    <property type="match status" value="1"/>
</dbReference>
<evidence type="ECO:0000313" key="12">
    <source>
        <dbReference type="Proteomes" id="UP000005387"/>
    </source>
</evidence>
<evidence type="ECO:0000256" key="7">
    <source>
        <dbReference type="SAM" id="MobiDB-lite"/>
    </source>
</evidence>
<evidence type="ECO:0000259" key="10">
    <source>
        <dbReference type="PROSITE" id="PS50885"/>
    </source>
</evidence>
<dbReference type="Pfam" id="PF00672">
    <property type="entry name" value="HAMP"/>
    <property type="match status" value="1"/>
</dbReference>
<feature type="region of interest" description="Disordered" evidence="7">
    <location>
        <begin position="646"/>
        <end position="666"/>
    </location>
</feature>